<proteinExistence type="predicted"/>
<keyword evidence="1" id="KW-0812">Transmembrane</keyword>
<gene>
    <name evidence="2" type="ORF">KU39_1534</name>
    <name evidence="3" type="ORF">Psal009_01793</name>
</gene>
<protein>
    <submittedName>
        <fullName evidence="2">Membrane protein</fullName>
    </submittedName>
</protein>
<keyword evidence="5" id="KW-1185">Reference proteome</keyword>
<evidence type="ECO:0000256" key="1">
    <source>
        <dbReference type="SAM" id="Phobius"/>
    </source>
</evidence>
<keyword evidence="1" id="KW-0472">Membrane</keyword>
<sequence length="43" mass="5068">MSEHSDNQEKKYHKPKVTLLQRLTALVVAILVIVVLYHFYTIK</sequence>
<organism evidence="3 5">
    <name type="scientific">Piscirickettsia salmonis</name>
    <dbReference type="NCBI Taxonomy" id="1238"/>
    <lineage>
        <taxon>Bacteria</taxon>
        <taxon>Pseudomonadati</taxon>
        <taxon>Pseudomonadota</taxon>
        <taxon>Gammaproteobacteria</taxon>
        <taxon>Thiotrichales</taxon>
        <taxon>Piscirickettsiaceae</taxon>
        <taxon>Piscirickettsia</taxon>
    </lineage>
</organism>
<reference evidence="3 5" key="3">
    <citation type="submission" date="2019-04" db="EMBL/GenBank/DDBJ databases">
        <title>Complete genome sequencing of Piscirickettsia salmonis strain Psal-009.</title>
        <authorList>
            <person name="Schober I."/>
            <person name="Bunk B."/>
            <person name="Sproer C."/>
            <person name="Carril G.P."/>
            <person name="Riedel T."/>
            <person name="Flores-Herrera P.A."/>
            <person name="Nourdin-Galindo G."/>
            <person name="Marshall S.H."/>
            <person name="Overmann J."/>
        </authorList>
    </citation>
    <scope>NUCLEOTIDE SEQUENCE [LARGE SCALE GENOMIC DNA]</scope>
    <source>
        <strain evidence="3 5">Psal-009</strain>
    </source>
</reference>
<dbReference type="Proteomes" id="UP000422232">
    <property type="component" value="Chromosome"/>
</dbReference>
<reference evidence="2" key="2">
    <citation type="submission" date="2015-08" db="EMBL/GenBank/DDBJ databases">
        <title>Complete genome sequence of Piscirickettsia salmonis strain PM32597B1.</title>
        <authorList>
            <person name="Bohle H."/>
            <person name="Henriquez P."/>
            <person name="Navas E."/>
            <person name="Grothusen H."/>
            <person name="Bustamante F."/>
            <person name="Bustos P."/>
            <person name="Bustos P."/>
            <person name="Mancilla M."/>
        </authorList>
    </citation>
    <scope>NUCLEOTIDE SEQUENCE</scope>
    <source>
        <strain evidence="2">PM32597B1</strain>
    </source>
</reference>
<dbReference type="AlphaFoldDB" id="A0A9Q6Q0E4"/>
<evidence type="ECO:0000313" key="2">
    <source>
        <dbReference type="EMBL" id="ALB22716.1"/>
    </source>
</evidence>
<evidence type="ECO:0000313" key="4">
    <source>
        <dbReference type="Proteomes" id="UP000029558"/>
    </source>
</evidence>
<dbReference type="GeneID" id="80789618"/>
<keyword evidence="1" id="KW-1133">Transmembrane helix</keyword>
<dbReference type="EMBL" id="CP012508">
    <property type="protein sequence ID" value="ALB22716.1"/>
    <property type="molecule type" value="Genomic_DNA"/>
</dbReference>
<dbReference type="EMBL" id="CP038908">
    <property type="protein sequence ID" value="QGO05896.1"/>
    <property type="molecule type" value="Genomic_DNA"/>
</dbReference>
<feature type="transmembrane region" description="Helical" evidence="1">
    <location>
        <begin position="20"/>
        <end position="40"/>
    </location>
</feature>
<dbReference type="RefSeq" id="WP_016211560.1">
    <property type="nucleotide sequence ID" value="NZ_CP012413.1"/>
</dbReference>
<accession>A0A9Q6Q0E4</accession>
<evidence type="ECO:0000313" key="3">
    <source>
        <dbReference type="EMBL" id="QGO05896.1"/>
    </source>
</evidence>
<reference evidence="2 4" key="1">
    <citation type="journal article" date="2014" name="Genome Announc.">
        <title>Comparative Genome Analysis of Two Isolates of the Fish Pathogen Piscirickettsia salmonis from Different Hosts Reveals Major Differences in Virulence-Associated Secretion Systems.</title>
        <authorList>
            <person name="Bohle H."/>
            <person name="Henriquez P."/>
            <person name="Grothusen H."/>
            <person name="Navas E."/>
            <person name="Sandoval A."/>
            <person name="Bustamante F."/>
            <person name="Bustos P."/>
            <person name="Mancilla M."/>
        </authorList>
    </citation>
    <scope>NUCLEOTIDE SEQUENCE [LARGE SCALE GENOMIC DNA]</scope>
    <source>
        <strain evidence="4">B1-32597</strain>
        <strain evidence="2">PM32597B1</strain>
    </source>
</reference>
<name>A0A9Q6Q0E4_PISSA</name>
<evidence type="ECO:0000313" key="5">
    <source>
        <dbReference type="Proteomes" id="UP000422232"/>
    </source>
</evidence>
<dbReference type="Proteomes" id="UP000029558">
    <property type="component" value="Chromosome"/>
</dbReference>